<organism evidence="8 9">
    <name type="scientific">Byssothecium circinans</name>
    <dbReference type="NCBI Taxonomy" id="147558"/>
    <lineage>
        <taxon>Eukaryota</taxon>
        <taxon>Fungi</taxon>
        <taxon>Dikarya</taxon>
        <taxon>Ascomycota</taxon>
        <taxon>Pezizomycotina</taxon>
        <taxon>Dothideomycetes</taxon>
        <taxon>Pleosporomycetidae</taxon>
        <taxon>Pleosporales</taxon>
        <taxon>Massarineae</taxon>
        <taxon>Massarinaceae</taxon>
        <taxon>Byssothecium</taxon>
    </lineage>
</organism>
<dbReference type="InterPro" id="IPR019775">
    <property type="entry name" value="WD40_repeat_CS"/>
</dbReference>
<dbReference type="InterPro" id="IPR036322">
    <property type="entry name" value="WD40_repeat_dom_sf"/>
</dbReference>
<evidence type="ECO:0000256" key="6">
    <source>
        <dbReference type="PROSITE-ProRule" id="PRU00221"/>
    </source>
</evidence>
<dbReference type="Gene3D" id="2.130.10.10">
    <property type="entry name" value="YVTN repeat-like/Quinoprotein amine dehydrogenase"/>
    <property type="match status" value="3"/>
</dbReference>
<dbReference type="GO" id="GO:0000398">
    <property type="term" value="P:mRNA splicing, via spliceosome"/>
    <property type="evidence" value="ECO:0007669"/>
    <property type="project" value="TreeGrafter"/>
</dbReference>
<dbReference type="AlphaFoldDB" id="A0A6A5TQ46"/>
<keyword evidence="2" id="KW-0963">Cytoplasm</keyword>
<evidence type="ECO:0000256" key="3">
    <source>
        <dbReference type="ARBA" id="ARBA00022574"/>
    </source>
</evidence>
<dbReference type="PANTHER" id="PTHR22842">
    <property type="entry name" value="WD40 REPEAT PROTEIN"/>
    <property type="match status" value="1"/>
</dbReference>
<dbReference type="CDD" id="cd00200">
    <property type="entry name" value="WD40"/>
    <property type="match status" value="1"/>
</dbReference>
<dbReference type="GO" id="GO:0071013">
    <property type="term" value="C:catalytic step 2 spliceosome"/>
    <property type="evidence" value="ECO:0007669"/>
    <property type="project" value="TreeGrafter"/>
</dbReference>
<feature type="repeat" description="WD" evidence="6">
    <location>
        <begin position="306"/>
        <end position="341"/>
    </location>
</feature>
<dbReference type="InterPro" id="IPR015943">
    <property type="entry name" value="WD40/YVTN_repeat-like_dom_sf"/>
</dbReference>
<dbReference type="InterPro" id="IPR001680">
    <property type="entry name" value="WD40_rpt"/>
</dbReference>
<name>A0A6A5TQ46_9PLEO</name>
<accession>A0A6A5TQ46</accession>
<sequence length="341" mass="36889">MSPFPTIPIALLTGHTGPVHAVAYSSGSASYILTGSADRTIRLYNPQKAPPSTIAPQPATKSSSSTPYAPGLVNKYSAHGYEVLSIDVNEANDRFVSTGGDKTIFLWDVQTAQTVRRWTGHAGRVNRGVFGGEGDSVVVSASFDGTVRIWDVKSNAYKPIMTFDEAKDSVTDVVVRDGEIISGSVDGKVRSYDLRMGMCQVDVIGYPVTSLAVSKKGTEMLVSSLDSTVRLMDRGNGQLLKAYRDEAFVNTDLRVRSTLGLNDSVVVSGSDDGMVFAWDLLEGECLHKFRHAEMREVKGKGTADRVKEKKDFVSAVAFCKTRKEWASAGGDGNVVVWGMDR</sequence>
<dbReference type="SMART" id="SM00320">
    <property type="entry name" value="WD40"/>
    <property type="match status" value="7"/>
</dbReference>
<evidence type="ECO:0000256" key="2">
    <source>
        <dbReference type="ARBA" id="ARBA00022490"/>
    </source>
</evidence>
<evidence type="ECO:0000313" key="9">
    <source>
        <dbReference type="Proteomes" id="UP000800035"/>
    </source>
</evidence>
<dbReference type="EMBL" id="ML977000">
    <property type="protein sequence ID" value="KAF1954090.1"/>
    <property type="molecule type" value="Genomic_DNA"/>
</dbReference>
<comment type="similarity">
    <text evidence="5">Belongs to the WD repeat MORG1 family.</text>
</comment>
<dbReference type="Pfam" id="PF00400">
    <property type="entry name" value="WD40"/>
    <property type="match status" value="5"/>
</dbReference>
<dbReference type="InterPro" id="IPR051980">
    <property type="entry name" value="WD_repeat_MORG1"/>
</dbReference>
<evidence type="ECO:0000256" key="1">
    <source>
        <dbReference type="ARBA" id="ARBA00004496"/>
    </source>
</evidence>
<protein>
    <submittedName>
        <fullName evidence="8">WD40 repeat-like protein</fullName>
    </submittedName>
</protein>
<keyword evidence="3 6" id="KW-0853">WD repeat</keyword>
<dbReference type="PRINTS" id="PR00320">
    <property type="entry name" value="GPROTEINBRPT"/>
</dbReference>
<gene>
    <name evidence="8" type="ORF">CC80DRAFT_493941</name>
</gene>
<keyword evidence="9" id="KW-1185">Reference proteome</keyword>
<comment type="subcellular location">
    <subcellularLocation>
        <location evidence="1">Cytoplasm</location>
    </subcellularLocation>
</comment>
<dbReference type="PROSITE" id="PS00678">
    <property type="entry name" value="WD_REPEATS_1"/>
    <property type="match status" value="1"/>
</dbReference>
<feature type="repeat" description="WD" evidence="6">
    <location>
        <begin position="262"/>
        <end position="288"/>
    </location>
</feature>
<feature type="repeat" description="WD" evidence="6">
    <location>
        <begin position="12"/>
        <end position="45"/>
    </location>
</feature>
<dbReference type="OrthoDB" id="1068471at2759"/>
<evidence type="ECO:0000313" key="8">
    <source>
        <dbReference type="EMBL" id="KAF1954090.1"/>
    </source>
</evidence>
<feature type="region of interest" description="Disordered" evidence="7">
    <location>
        <begin position="46"/>
        <end position="66"/>
    </location>
</feature>
<dbReference type="InterPro" id="IPR020472">
    <property type="entry name" value="WD40_PAC1"/>
</dbReference>
<dbReference type="PANTHER" id="PTHR22842:SF3">
    <property type="entry name" value="WD REPEAT DOMAIN-CONTAINING PROTEIN 83"/>
    <property type="match status" value="1"/>
</dbReference>
<dbReference type="SUPFAM" id="SSF50978">
    <property type="entry name" value="WD40 repeat-like"/>
    <property type="match status" value="1"/>
</dbReference>
<proteinExistence type="inferred from homology"/>
<dbReference type="PROSITE" id="PS50082">
    <property type="entry name" value="WD_REPEATS_2"/>
    <property type="match status" value="5"/>
</dbReference>
<dbReference type="Proteomes" id="UP000800035">
    <property type="component" value="Unassembled WGS sequence"/>
</dbReference>
<evidence type="ECO:0000256" key="5">
    <source>
        <dbReference type="ARBA" id="ARBA00038145"/>
    </source>
</evidence>
<evidence type="ECO:0000256" key="7">
    <source>
        <dbReference type="SAM" id="MobiDB-lite"/>
    </source>
</evidence>
<keyword evidence="4" id="KW-0677">Repeat</keyword>
<dbReference type="GO" id="GO:0005737">
    <property type="term" value="C:cytoplasm"/>
    <property type="evidence" value="ECO:0007669"/>
    <property type="project" value="UniProtKB-SubCell"/>
</dbReference>
<reference evidence="8" key="1">
    <citation type="journal article" date="2020" name="Stud. Mycol.">
        <title>101 Dothideomycetes genomes: a test case for predicting lifestyles and emergence of pathogens.</title>
        <authorList>
            <person name="Haridas S."/>
            <person name="Albert R."/>
            <person name="Binder M."/>
            <person name="Bloem J."/>
            <person name="Labutti K."/>
            <person name="Salamov A."/>
            <person name="Andreopoulos B."/>
            <person name="Baker S."/>
            <person name="Barry K."/>
            <person name="Bills G."/>
            <person name="Bluhm B."/>
            <person name="Cannon C."/>
            <person name="Castanera R."/>
            <person name="Culley D."/>
            <person name="Daum C."/>
            <person name="Ezra D."/>
            <person name="Gonzalez J."/>
            <person name="Henrissat B."/>
            <person name="Kuo A."/>
            <person name="Liang C."/>
            <person name="Lipzen A."/>
            <person name="Lutzoni F."/>
            <person name="Magnuson J."/>
            <person name="Mondo S."/>
            <person name="Nolan M."/>
            <person name="Ohm R."/>
            <person name="Pangilinan J."/>
            <person name="Park H.-J."/>
            <person name="Ramirez L."/>
            <person name="Alfaro M."/>
            <person name="Sun H."/>
            <person name="Tritt A."/>
            <person name="Yoshinaga Y."/>
            <person name="Zwiers L.-H."/>
            <person name="Turgeon B."/>
            <person name="Goodwin S."/>
            <person name="Spatafora J."/>
            <person name="Crous P."/>
            <person name="Grigoriev I."/>
        </authorList>
    </citation>
    <scope>NUCLEOTIDE SEQUENCE</scope>
    <source>
        <strain evidence="8">CBS 675.92</strain>
    </source>
</reference>
<feature type="repeat" description="WD" evidence="6">
    <location>
        <begin position="118"/>
        <end position="154"/>
    </location>
</feature>
<feature type="repeat" description="WD" evidence="6">
    <location>
        <begin position="76"/>
        <end position="117"/>
    </location>
</feature>
<dbReference type="PROSITE" id="PS50294">
    <property type="entry name" value="WD_REPEATS_REGION"/>
    <property type="match status" value="4"/>
</dbReference>
<evidence type="ECO:0000256" key="4">
    <source>
        <dbReference type="ARBA" id="ARBA00022737"/>
    </source>
</evidence>